<name>A0ACD0WDW6_CLALS</name>
<reference evidence="2" key="1">
    <citation type="journal article" date="2019" name="MBio">
        <title>Comparative genomics for the elucidation of multidrug resistance (MDR) in Candida lusitaniae.</title>
        <authorList>
            <person name="Kannan A."/>
            <person name="Asner S.A."/>
            <person name="Trachsel E."/>
            <person name="Kelly S."/>
            <person name="Parker J."/>
            <person name="Sanglard D."/>
        </authorList>
    </citation>
    <scope>NUCLEOTIDE SEQUENCE [LARGE SCALE GENOMIC DNA]</scope>
    <source>
        <strain evidence="2">P1</strain>
    </source>
</reference>
<gene>
    <name evidence="1" type="ORF">EJF14_10533</name>
</gene>
<keyword evidence="2" id="KW-1185">Reference proteome</keyword>
<proteinExistence type="predicted"/>
<protein>
    <submittedName>
        <fullName evidence="1">Uncharacterized protein</fullName>
    </submittedName>
</protein>
<evidence type="ECO:0000313" key="2">
    <source>
        <dbReference type="Proteomes" id="UP000326582"/>
    </source>
</evidence>
<accession>A0ACD0WDW6</accession>
<organism evidence="1 2">
    <name type="scientific">Clavispora lusitaniae</name>
    <name type="common">Candida lusitaniae</name>
    <dbReference type="NCBI Taxonomy" id="36911"/>
    <lineage>
        <taxon>Eukaryota</taxon>
        <taxon>Fungi</taxon>
        <taxon>Dikarya</taxon>
        <taxon>Ascomycota</taxon>
        <taxon>Saccharomycotina</taxon>
        <taxon>Pichiomycetes</taxon>
        <taxon>Metschnikowiaceae</taxon>
        <taxon>Clavispora</taxon>
    </lineage>
</organism>
<evidence type="ECO:0000313" key="1">
    <source>
        <dbReference type="EMBL" id="QFZ25438.1"/>
    </source>
</evidence>
<dbReference type="Proteomes" id="UP000326582">
    <property type="component" value="Chromosome 1"/>
</dbReference>
<sequence length="597" mass="67037">MSQDNIKTSLYLHKNDSSSSSLPSQRMPVQVSSVGFNTLKKQPTNVSVSSDATTINTSKSNSLARFFTRNRSSSTINENSDVVSALDLPGSVIGDDTSSSHKGLFKLSRKQPKFKITNKSMSKPDLTIQTTGHHALKVPKKLLSSSSVDEYGKKTAPSPISLNHIFHRPHGQSKADSIKLQEDGSSTTKSFNSLPHRTSVSLSSQSSNSFVSDLNSAILFNFTDPNFMVNSADGNTDLPAISEIHRKYSVSTDQFMQSKLHRSMMDSPNPSNTEQEKHFTDDDLPLTPIESEKKYSQIFSDLFAMMHTLFIPSSQTTLSNGRTAPQLPLTMEHAANFVRQKLVKNLLKEQEMESLRRTKKGRSSLIVGIDDDSSLKENINDAVELKKKELIQELCKFFGKCCSTIAKDKGFNSSVNETGGKRFSETMITRTQSQNQNTKGLKLNEFLHEWEIISDTWQYFNKSVRYYLLNVFYPLQLFLNEEENQNGKNGTNQIRVESLLLKAFRDAVIMPHLNHRGSDISKSPFPMETTKARTIPSSLNPEEKTYFQSRPDVFKTLKKCFGIIRSHSKLASGNSDDQSVEELAFEEFVHGFNLMSR</sequence>
<dbReference type="EMBL" id="CP038484">
    <property type="protein sequence ID" value="QFZ25438.1"/>
    <property type="molecule type" value="Genomic_DNA"/>
</dbReference>